<evidence type="ECO:0000313" key="2">
    <source>
        <dbReference type="Proteomes" id="UP000292919"/>
    </source>
</evidence>
<dbReference type="EMBL" id="SIXC01000008">
    <property type="protein sequence ID" value="TBH79554.1"/>
    <property type="molecule type" value="Genomic_DNA"/>
</dbReference>
<gene>
    <name evidence="1" type="ORF">EB812_08165</name>
</gene>
<keyword evidence="2" id="KW-1185">Reference proteome</keyword>
<name>A0A6H3F8X5_9BACT</name>
<comment type="caution">
    <text evidence="1">The sequence shown here is derived from an EMBL/GenBank/DDBJ whole genome shotgun (WGS) entry which is preliminary data.</text>
</comment>
<dbReference type="AlphaFoldDB" id="A0A6H3F8X5"/>
<accession>A0A6H3F8X5</accession>
<organism evidence="1 2">
    <name type="scientific">Desulfovibrio legallii</name>
    <dbReference type="NCBI Taxonomy" id="571438"/>
    <lineage>
        <taxon>Bacteria</taxon>
        <taxon>Pseudomonadati</taxon>
        <taxon>Thermodesulfobacteriota</taxon>
        <taxon>Desulfovibrionia</taxon>
        <taxon>Desulfovibrionales</taxon>
        <taxon>Desulfovibrionaceae</taxon>
        <taxon>Desulfovibrio</taxon>
    </lineage>
</organism>
<proteinExistence type="predicted"/>
<reference evidence="1 2" key="1">
    <citation type="submission" date="2018-12" db="EMBL/GenBank/DDBJ databases">
        <title>First genome draft of Desulfovibrio legallis sp. nov.</title>
        <authorList>
            <person name="Ben Dhia O."/>
            <person name="Najjari A."/>
            <person name="Ferjani R."/>
            <person name="Fhoula I."/>
            <person name="Fardeau M.-L."/>
            <person name="Boudabbous A."/>
            <person name="Ouzari H.I."/>
        </authorList>
    </citation>
    <scope>NUCLEOTIDE SEQUENCE [LARGE SCALE GENOMIC DNA]</scope>
    <source>
        <strain evidence="1 2">H1T</strain>
    </source>
</reference>
<dbReference type="RefSeq" id="WP_130958052.1">
    <property type="nucleotide sequence ID" value="NZ_JBHSHA010000014.1"/>
</dbReference>
<dbReference type="Proteomes" id="UP000292919">
    <property type="component" value="Unassembled WGS sequence"/>
</dbReference>
<evidence type="ECO:0000313" key="1">
    <source>
        <dbReference type="EMBL" id="TBH79554.1"/>
    </source>
</evidence>
<sequence>MATKFRITINLDIDEYEALQRISENTERSLAWLGRRAICDYINLQYGDNSCQPTKSNHTLLAGRQIKS</sequence>
<protein>
    <submittedName>
        <fullName evidence="1">Uncharacterized protein</fullName>
    </submittedName>
</protein>